<keyword evidence="3" id="KW-1185">Reference proteome</keyword>
<feature type="transmembrane region" description="Helical" evidence="1">
    <location>
        <begin position="247"/>
        <end position="268"/>
    </location>
</feature>
<sequence length="297" mass="31895">MSGIFSGGGDLGSTVDLVPIIIFDTVAALATVSLALTLAPAALSSTVHRSKAWLSMITTMMIFPLFYLLNASSQFQNKESPPIGLCILQAGFIYAGPPACTTAVLCFLTDMTLGLRSMLYNGKRSKCFSSALVIIPSILFASVFFEAIALVNADRGVHFDSAHMFCESNADGPQVKISALLTVVSLFLTLCMEGWAVVIIARNWSAVRRIRRTKADLQLSVMVRFGVFTLVVGVAAVLGAVTLPDNVAGGASWNIFLVAVPLFAALAFGTRRDIMSTYAFWNWSKKSYPKTLNDVAV</sequence>
<dbReference type="Proteomes" id="UP001218188">
    <property type="component" value="Unassembled WGS sequence"/>
</dbReference>
<feature type="transmembrane region" description="Helical" evidence="1">
    <location>
        <begin position="221"/>
        <end position="241"/>
    </location>
</feature>
<comment type="caution">
    <text evidence="2">The sequence shown here is derived from an EMBL/GenBank/DDBJ whole genome shotgun (WGS) entry which is preliminary data.</text>
</comment>
<evidence type="ECO:0000313" key="2">
    <source>
        <dbReference type="EMBL" id="KAJ7042016.1"/>
    </source>
</evidence>
<proteinExistence type="predicted"/>
<feature type="transmembrane region" description="Helical" evidence="1">
    <location>
        <begin position="52"/>
        <end position="70"/>
    </location>
</feature>
<evidence type="ECO:0000313" key="3">
    <source>
        <dbReference type="Proteomes" id="UP001218188"/>
    </source>
</evidence>
<reference evidence="2" key="1">
    <citation type="submission" date="2023-03" db="EMBL/GenBank/DDBJ databases">
        <title>Massive genome expansion in bonnet fungi (Mycena s.s.) driven by repeated elements and novel gene families across ecological guilds.</title>
        <authorList>
            <consortium name="Lawrence Berkeley National Laboratory"/>
            <person name="Harder C.B."/>
            <person name="Miyauchi S."/>
            <person name="Viragh M."/>
            <person name="Kuo A."/>
            <person name="Thoen E."/>
            <person name="Andreopoulos B."/>
            <person name="Lu D."/>
            <person name="Skrede I."/>
            <person name="Drula E."/>
            <person name="Henrissat B."/>
            <person name="Morin E."/>
            <person name="Kohler A."/>
            <person name="Barry K."/>
            <person name="LaButti K."/>
            <person name="Morin E."/>
            <person name="Salamov A."/>
            <person name="Lipzen A."/>
            <person name="Mereny Z."/>
            <person name="Hegedus B."/>
            <person name="Baldrian P."/>
            <person name="Stursova M."/>
            <person name="Weitz H."/>
            <person name="Taylor A."/>
            <person name="Grigoriev I.V."/>
            <person name="Nagy L.G."/>
            <person name="Martin F."/>
            <person name="Kauserud H."/>
        </authorList>
    </citation>
    <scope>NUCLEOTIDE SEQUENCE</scope>
    <source>
        <strain evidence="2">CBHHK200</strain>
    </source>
</reference>
<organism evidence="2 3">
    <name type="scientific">Mycena alexandri</name>
    <dbReference type="NCBI Taxonomy" id="1745969"/>
    <lineage>
        <taxon>Eukaryota</taxon>
        <taxon>Fungi</taxon>
        <taxon>Dikarya</taxon>
        <taxon>Basidiomycota</taxon>
        <taxon>Agaricomycotina</taxon>
        <taxon>Agaricomycetes</taxon>
        <taxon>Agaricomycetidae</taxon>
        <taxon>Agaricales</taxon>
        <taxon>Marasmiineae</taxon>
        <taxon>Mycenaceae</taxon>
        <taxon>Mycena</taxon>
    </lineage>
</organism>
<feature type="transmembrane region" description="Helical" evidence="1">
    <location>
        <begin position="82"/>
        <end position="108"/>
    </location>
</feature>
<keyword evidence="1" id="KW-0472">Membrane</keyword>
<feature type="transmembrane region" description="Helical" evidence="1">
    <location>
        <begin position="128"/>
        <end position="151"/>
    </location>
</feature>
<dbReference type="AlphaFoldDB" id="A0AAD6T931"/>
<keyword evidence="1" id="KW-1133">Transmembrane helix</keyword>
<gene>
    <name evidence="2" type="ORF">C8F04DRAFT_1078029</name>
</gene>
<protein>
    <submittedName>
        <fullName evidence="2">Uncharacterized protein</fullName>
    </submittedName>
</protein>
<keyword evidence="1" id="KW-0812">Transmembrane</keyword>
<dbReference type="EMBL" id="JARJCM010000014">
    <property type="protein sequence ID" value="KAJ7042016.1"/>
    <property type="molecule type" value="Genomic_DNA"/>
</dbReference>
<evidence type="ECO:0000256" key="1">
    <source>
        <dbReference type="SAM" id="Phobius"/>
    </source>
</evidence>
<feature type="transmembrane region" description="Helical" evidence="1">
    <location>
        <begin position="177"/>
        <end position="200"/>
    </location>
</feature>
<accession>A0AAD6T931</accession>
<name>A0AAD6T931_9AGAR</name>
<feature type="transmembrane region" description="Helical" evidence="1">
    <location>
        <begin position="20"/>
        <end position="40"/>
    </location>
</feature>